<comment type="caution">
    <text evidence="8">Lacks conserved residue(s) required for the propagation of feature annotation.</text>
</comment>
<feature type="binding site" description="axial binding residue" evidence="8">
    <location>
        <position position="282"/>
    </location>
    <ligand>
        <name>heme b</name>
        <dbReference type="ChEBI" id="CHEBI:60344"/>
    </ligand>
    <ligandPart>
        <name>Fe</name>
        <dbReference type="ChEBI" id="CHEBI:18248"/>
    </ligandPart>
</feature>
<dbReference type="PROSITE" id="PS00436">
    <property type="entry name" value="PEROXIDASE_2"/>
    <property type="match status" value="1"/>
</dbReference>
<keyword evidence="6 8" id="KW-0376">Hydrogen peroxide</keyword>
<keyword evidence="5 8" id="KW-0408">Iron</keyword>
<dbReference type="NCBIfam" id="NF011635">
    <property type="entry name" value="PRK15061.1"/>
    <property type="match status" value="1"/>
</dbReference>
<evidence type="ECO:0000256" key="5">
    <source>
        <dbReference type="ARBA" id="ARBA00023004"/>
    </source>
</evidence>
<evidence type="ECO:0000256" key="2">
    <source>
        <dbReference type="ARBA" id="ARBA00022617"/>
    </source>
</evidence>
<dbReference type="InterPro" id="IPR002016">
    <property type="entry name" value="Haem_peroxidase"/>
</dbReference>
<feature type="active site" description="Proton acceptor" evidence="8">
    <location>
        <position position="113"/>
    </location>
</feature>
<dbReference type="PROSITE" id="PS00435">
    <property type="entry name" value="PEROXIDASE_1"/>
    <property type="match status" value="1"/>
</dbReference>
<dbReference type="EMBL" id="BAQC01000035">
    <property type="protein sequence ID" value="GBR53573.1"/>
    <property type="molecule type" value="Genomic_DNA"/>
</dbReference>
<dbReference type="InterPro" id="IPR000763">
    <property type="entry name" value="Catalase_peroxidase"/>
</dbReference>
<dbReference type="InterPro" id="IPR019794">
    <property type="entry name" value="Peroxidases_AS"/>
</dbReference>
<dbReference type="PRINTS" id="PR00460">
    <property type="entry name" value="BPEROXIDASE"/>
</dbReference>
<comment type="catalytic activity">
    <reaction evidence="8 9">
        <text>H2O2 + AH2 = A + 2 H2O</text>
        <dbReference type="Rhea" id="RHEA:30275"/>
        <dbReference type="ChEBI" id="CHEBI:13193"/>
        <dbReference type="ChEBI" id="CHEBI:15377"/>
        <dbReference type="ChEBI" id="CHEBI:16240"/>
        <dbReference type="ChEBI" id="CHEBI:17499"/>
        <dbReference type="EC" id="1.11.1.21"/>
    </reaction>
</comment>
<feature type="domain" description="Plant heme peroxidase family profile" evidence="10">
    <location>
        <begin position="527"/>
        <end position="758"/>
    </location>
</feature>
<dbReference type="Gene3D" id="1.10.420.10">
    <property type="entry name" value="Peroxidase, domain 2"/>
    <property type="match status" value="2"/>
</dbReference>
<evidence type="ECO:0000256" key="8">
    <source>
        <dbReference type="HAMAP-Rule" id="MF_01961"/>
    </source>
</evidence>
<dbReference type="SUPFAM" id="SSF48113">
    <property type="entry name" value="Heme-dependent peroxidases"/>
    <property type="match status" value="2"/>
</dbReference>
<dbReference type="PRINTS" id="PR00458">
    <property type="entry name" value="PEROXIDASE"/>
</dbReference>
<dbReference type="InterPro" id="IPR010255">
    <property type="entry name" value="Haem_peroxidase_sf"/>
</dbReference>
<evidence type="ECO:0000256" key="4">
    <source>
        <dbReference type="ARBA" id="ARBA00023002"/>
    </source>
</evidence>
<dbReference type="Proteomes" id="UP001062632">
    <property type="component" value="Unassembled WGS sequence"/>
</dbReference>
<keyword evidence="12" id="KW-1185">Reference proteome</keyword>
<feature type="domain" description="Plant heme peroxidase family profile" evidence="10">
    <location>
        <begin position="120"/>
        <end position="431"/>
    </location>
</feature>
<dbReference type="InterPro" id="IPR019793">
    <property type="entry name" value="Peroxidases_heam-ligand_BS"/>
</dbReference>
<evidence type="ECO:0000256" key="3">
    <source>
        <dbReference type="ARBA" id="ARBA00022723"/>
    </source>
</evidence>
<keyword evidence="2 8" id="KW-0349">Heme</keyword>
<evidence type="ECO:0000313" key="12">
    <source>
        <dbReference type="Proteomes" id="UP001062632"/>
    </source>
</evidence>
<evidence type="ECO:0000256" key="9">
    <source>
        <dbReference type="RuleBase" id="RU003451"/>
    </source>
</evidence>
<protein>
    <recommendedName>
        <fullName evidence="8 9">Catalase-peroxidase</fullName>
        <shortName evidence="8">CP</shortName>
        <ecNumber evidence="8 9">1.11.1.21</ecNumber>
    </recommendedName>
    <alternativeName>
        <fullName evidence="8">Peroxidase/catalase</fullName>
    </alternativeName>
</protein>
<evidence type="ECO:0000259" key="10">
    <source>
        <dbReference type="PROSITE" id="PS50873"/>
    </source>
</evidence>
<reference evidence="11 12" key="1">
    <citation type="submission" date="2013-04" db="EMBL/GenBank/DDBJ databases">
        <title>The genome sequencing project of 58 acetic acid bacteria.</title>
        <authorList>
            <person name="Okamoto-Kainuma A."/>
            <person name="Ishikawa M."/>
            <person name="Umino S."/>
            <person name="Koizumi Y."/>
            <person name="Shiwa Y."/>
            <person name="Yoshikawa H."/>
            <person name="Matsutani M."/>
            <person name="Matsushita K."/>
        </authorList>
    </citation>
    <scope>NUCLEOTIDE SEQUENCE [LARGE SCALE GENOMIC DNA]</scope>
    <source>
        <strain evidence="11 12">NBRC 106555</strain>
    </source>
</reference>
<feature type="chain" id="PRO_5044897607" description="Catalase-peroxidase" evidence="8 9">
    <location>
        <begin position="32"/>
        <end position="758"/>
    </location>
</feature>
<organism evidence="11 12">
    <name type="scientific">Neokomagataea thailandica NBRC 106555</name>
    <dbReference type="NCBI Taxonomy" id="1223520"/>
    <lineage>
        <taxon>Bacteria</taxon>
        <taxon>Pseudomonadati</taxon>
        <taxon>Pseudomonadota</taxon>
        <taxon>Alphaproteobacteria</taxon>
        <taxon>Acetobacterales</taxon>
        <taxon>Acetobacteraceae</taxon>
        <taxon>Neokomagataea</taxon>
    </lineage>
</organism>
<dbReference type="Gene3D" id="1.10.520.10">
    <property type="match status" value="2"/>
</dbReference>
<comment type="function">
    <text evidence="8">Bifunctional enzyme with both catalase and broad-spectrum peroxidase activity.</text>
</comment>
<gene>
    <name evidence="8" type="primary">katG</name>
    <name evidence="11" type="ORF">AA106555_1350</name>
</gene>
<accession>A0ABQ0QQQ2</accession>
<dbReference type="HAMAP" id="MF_01961">
    <property type="entry name" value="Catal_peroxid"/>
    <property type="match status" value="1"/>
</dbReference>
<comment type="PTM">
    <text evidence="8">Formation of the three residue Trp-Tyr-Met cross-link is important for the catalase, but not the peroxidase activity of the enzyme.</text>
</comment>
<evidence type="ECO:0000313" key="11">
    <source>
        <dbReference type="EMBL" id="GBR53573.1"/>
    </source>
</evidence>
<evidence type="ECO:0000256" key="1">
    <source>
        <dbReference type="ARBA" id="ARBA00022559"/>
    </source>
</evidence>
<comment type="catalytic activity">
    <reaction evidence="7 8 9">
        <text>2 H2O2 = O2 + 2 H2O</text>
        <dbReference type="Rhea" id="RHEA:20309"/>
        <dbReference type="ChEBI" id="CHEBI:15377"/>
        <dbReference type="ChEBI" id="CHEBI:15379"/>
        <dbReference type="ChEBI" id="CHEBI:16240"/>
        <dbReference type="EC" id="1.11.1.21"/>
    </reaction>
</comment>
<comment type="similarity">
    <text evidence="8 9">Belongs to the peroxidase family. Peroxidase/catalase subfamily.</text>
</comment>
<comment type="subunit">
    <text evidence="8">Homodimer or homotetramer.</text>
</comment>
<dbReference type="Pfam" id="PF00141">
    <property type="entry name" value="peroxidase"/>
    <property type="match status" value="2"/>
</dbReference>
<keyword evidence="1 8" id="KW-0575">Peroxidase</keyword>
<dbReference type="PROSITE" id="PS50873">
    <property type="entry name" value="PEROXIDASE_4"/>
    <property type="match status" value="2"/>
</dbReference>
<dbReference type="PANTHER" id="PTHR30555">
    <property type="entry name" value="HYDROPEROXIDASE I, BIFUNCTIONAL CATALASE-PEROXIDASE"/>
    <property type="match status" value="1"/>
</dbReference>
<dbReference type="EC" id="1.11.1.21" evidence="8 9"/>
<comment type="cofactor">
    <cofactor evidence="8">
        <name>heme b</name>
        <dbReference type="ChEBI" id="CHEBI:60344"/>
    </cofactor>
    <text evidence="8">Binds 1 heme b (iron(II)-protoporphyrin IX) group per dimer.</text>
</comment>
<keyword evidence="8 9" id="KW-0732">Signal</keyword>
<evidence type="ECO:0000256" key="6">
    <source>
        <dbReference type="ARBA" id="ARBA00023324"/>
    </source>
</evidence>
<name>A0ABQ0QQQ2_9PROT</name>
<dbReference type="NCBIfam" id="TIGR00198">
    <property type="entry name" value="cat_per_HPI"/>
    <property type="match status" value="1"/>
</dbReference>
<keyword evidence="4 8" id="KW-0560">Oxidoreductase</keyword>
<feature type="cross-link" description="Tryptophyl-tyrosyl-methioninium (Tyr-Met) (with Trp-112)" evidence="8">
    <location>
        <begin position="241"/>
        <end position="267"/>
    </location>
</feature>
<feature type="signal peptide" evidence="8 9">
    <location>
        <begin position="1"/>
        <end position="31"/>
    </location>
</feature>
<evidence type="ECO:0000256" key="7">
    <source>
        <dbReference type="ARBA" id="ARBA00049145"/>
    </source>
</evidence>
<sequence precursor="true">MKKAMVMIKQRIAAFALAGTMLAGIVPHAKADGIEKPNQFYWPTQLDLDPLRFNNVESDPYGAEYQRNYHKKFATLNLDQVRADILKVITTSQDWWPADYGNYGPFFIRMAWHNAGTYRVLDGRGGEEGAQQRFAELNSWPDNASLDKARRLLWPVKQKYGEKLSWGDLIVLTGDVALTSMGFKTLGFVGGRPDDWQSERVYWGPGTSFFPSKAAEQAKFDDKGNAHLEKPLAATNKGLIYVNPEGPGGVPDPALAAKMIRLAFGRMAMDDEETVALIAGGHTFGKAHGAAPASCVGAAPEGAPVEQQGIGWKNSCVKGKLKATDAITSGLEGAWSTDPIHFTNQYLTNLLSHDWVKTKSPAGATQWNPKDAMNVVPDASEPTNRAKMHPLMMFTTDIALKTDPSYHRIIERWAAHPNEFADAFARAWFKLVVRDMGPKTRYFGPEVPSETFIWQDPLPKVDYAQINQADIAVLKKAIAASGLSDREMIKTAWAAAASHRTTDHRGGANGGRIALEPEDNWAVNDPDELKSVLAKLKTVQAQFNSGHHGKRQVSLADIVVLAGSVGLEDAAHKAGVAIKVPFAPGRIDATQAQTDVNSFNALEPSADAFRNYYREVPDGKSPTDALVDRASTLDLTIPEMTVLLGGLRTLDVNSGHSENGVLTDRPGVLSNDFLVNVLSMDTRWEKSASEPGVYEGFDRKTGNKRWTATGVDLVFGANSELRATAEAYASADSQKKFYGDFVQAWTKVMDLDRFDLQR</sequence>
<feature type="site" description="Transition state stabilizer" evidence="8">
    <location>
        <position position="109"/>
    </location>
</feature>
<dbReference type="PANTHER" id="PTHR30555:SF0">
    <property type="entry name" value="CATALASE-PEROXIDASE"/>
    <property type="match status" value="1"/>
</dbReference>
<comment type="caution">
    <text evidence="11">The sequence shown here is derived from an EMBL/GenBank/DDBJ whole genome shotgun (WGS) entry which is preliminary data.</text>
</comment>
<keyword evidence="3 8" id="KW-0479">Metal-binding</keyword>
<proteinExistence type="inferred from homology"/>